<dbReference type="GO" id="GO:0042335">
    <property type="term" value="P:cuticle development"/>
    <property type="evidence" value="ECO:0007669"/>
    <property type="project" value="Ensembl"/>
</dbReference>
<dbReference type="GO" id="GO:0032588">
    <property type="term" value="C:trans-Golgi network membrane"/>
    <property type="evidence" value="ECO:0007669"/>
    <property type="project" value="Ensembl"/>
</dbReference>
<protein>
    <submittedName>
        <fullName evidence="3">Transmembrane protein 79</fullName>
    </submittedName>
</protein>
<proteinExistence type="predicted"/>
<sequence>MTEQETLALLEVKRSDSPEKSSPQALVPNGRQPEGEGGAESPGAESVRVGSSAGSPTAIEGAEDGLDSTVSEAATLPWGTGPQPSAPFPDPPGWRDIEPEPPESEPLTKLEELPEDDANLLPEKAARAFVPIDLQCIERRPQEDLIMRCEAGEGECRTFMPPRATQPDPTERKWAEAVVRPPGHSCGGCGSCGDREWLRAVASVGAALILFPCLLYGAYAFLPFDVPRLPTMSSRLIYTLRCGVFATFPIVLGILVYGLSLLCFSALRPFGEPRREVEIHRRYVAQSIQLFILYFFNLAVLSTYLPQDTLKLLPLLTGLFAISRLIYWLTFAVGRSFRGFGYGLTFLPLLSMLMWNLYYMFVVEPERMLTATESRLDYPDHARSASDYRPRPWG</sequence>
<dbReference type="PANTHER" id="PTHR31004">
    <property type="entry name" value="TRANSMEMBRANE PROTEIN 79"/>
    <property type="match status" value="1"/>
</dbReference>
<dbReference type="AlphaFoldDB" id="A0A2K5TX85"/>
<keyword evidence="2" id="KW-0812">Transmembrane</keyword>
<keyword evidence="2" id="KW-0472">Membrane</keyword>
<dbReference type="GeneTree" id="ENSGT00390000002390"/>
<feature type="region of interest" description="Disordered" evidence="1">
    <location>
        <begin position="1"/>
        <end position="107"/>
    </location>
</feature>
<feature type="transmembrane region" description="Helical" evidence="2">
    <location>
        <begin position="312"/>
        <end position="333"/>
    </location>
</feature>
<keyword evidence="2" id="KW-1133">Transmembrane helix</keyword>
<reference evidence="3" key="3">
    <citation type="submission" date="2025-09" db="UniProtKB">
        <authorList>
            <consortium name="Ensembl"/>
        </authorList>
    </citation>
    <scope>IDENTIFICATION</scope>
</reference>
<dbReference type="GO" id="GO:0002070">
    <property type="term" value="P:epithelial cell maturation"/>
    <property type="evidence" value="ECO:0007669"/>
    <property type="project" value="Ensembl"/>
</dbReference>
<dbReference type="Proteomes" id="UP000233100">
    <property type="component" value="Chromosome 1"/>
</dbReference>
<dbReference type="GO" id="GO:0005765">
    <property type="term" value="C:lysosomal membrane"/>
    <property type="evidence" value="ECO:0007669"/>
    <property type="project" value="Ensembl"/>
</dbReference>
<dbReference type="VEuPathDB" id="HostDB:ENSMFAG00000002046"/>
<dbReference type="Bgee" id="ENSMFAG00000002046">
    <property type="expression patterns" value="Expressed in bone marrow and 1 other cell type or tissue"/>
</dbReference>
<reference evidence="3" key="2">
    <citation type="submission" date="2025-08" db="UniProtKB">
        <authorList>
            <consortium name="Ensembl"/>
        </authorList>
    </citation>
    <scope>IDENTIFICATION</scope>
</reference>
<dbReference type="GO" id="GO:0070268">
    <property type="term" value="P:cornification"/>
    <property type="evidence" value="ECO:0007669"/>
    <property type="project" value="Ensembl"/>
</dbReference>
<name>A0A2K5TX85_MACFA</name>
<dbReference type="GO" id="GO:0061436">
    <property type="term" value="P:establishment of skin barrier"/>
    <property type="evidence" value="ECO:0007669"/>
    <property type="project" value="Ensembl"/>
</dbReference>
<evidence type="ECO:0000256" key="2">
    <source>
        <dbReference type="SAM" id="Phobius"/>
    </source>
</evidence>
<feature type="transmembrane region" description="Helical" evidence="2">
    <location>
        <begin position="340"/>
        <end position="361"/>
    </location>
</feature>
<dbReference type="GO" id="GO:0042802">
    <property type="term" value="F:identical protein binding"/>
    <property type="evidence" value="ECO:0007669"/>
    <property type="project" value="Ensembl"/>
</dbReference>
<dbReference type="PANTHER" id="PTHR31004:SF1">
    <property type="entry name" value="TRANSMEMBRANE PROTEIN 79"/>
    <property type="match status" value="1"/>
</dbReference>
<organism evidence="3 4">
    <name type="scientific">Macaca fascicularis</name>
    <name type="common">Crab-eating macaque</name>
    <name type="synonym">Cynomolgus monkey</name>
    <dbReference type="NCBI Taxonomy" id="9541"/>
    <lineage>
        <taxon>Eukaryota</taxon>
        <taxon>Metazoa</taxon>
        <taxon>Chordata</taxon>
        <taxon>Craniata</taxon>
        <taxon>Vertebrata</taxon>
        <taxon>Euteleostomi</taxon>
        <taxon>Mammalia</taxon>
        <taxon>Eutheria</taxon>
        <taxon>Euarchontoglires</taxon>
        <taxon>Primates</taxon>
        <taxon>Haplorrhini</taxon>
        <taxon>Catarrhini</taxon>
        <taxon>Cercopithecidae</taxon>
        <taxon>Cercopithecinae</taxon>
        <taxon>Macaca</taxon>
    </lineage>
</organism>
<dbReference type="STRING" id="9541.ENSMFAP00000004674"/>
<dbReference type="GO" id="GO:0045055">
    <property type="term" value="P:regulated exocytosis"/>
    <property type="evidence" value="ECO:0007669"/>
    <property type="project" value="Ensembl"/>
</dbReference>
<dbReference type="GO" id="GO:0031069">
    <property type="term" value="P:hair follicle morphogenesis"/>
    <property type="evidence" value="ECO:0007669"/>
    <property type="project" value="Ensembl"/>
</dbReference>
<feature type="transmembrane region" description="Helical" evidence="2">
    <location>
        <begin position="200"/>
        <end position="224"/>
    </location>
</feature>
<dbReference type="Ensembl" id="ENSMFAT00000023340.2">
    <property type="protein sequence ID" value="ENSMFAP00000004674.2"/>
    <property type="gene ID" value="ENSMFAG00000002046.2"/>
</dbReference>
<evidence type="ECO:0000256" key="1">
    <source>
        <dbReference type="SAM" id="MobiDB-lite"/>
    </source>
</evidence>
<feature type="transmembrane region" description="Helical" evidence="2">
    <location>
        <begin position="244"/>
        <end position="267"/>
    </location>
</feature>
<evidence type="ECO:0000313" key="3">
    <source>
        <dbReference type="Ensembl" id="ENSMFAP00000004674.2"/>
    </source>
</evidence>
<gene>
    <name evidence="3" type="primary">TMEM79</name>
</gene>
<keyword evidence="4" id="KW-1185">Reference proteome</keyword>
<reference evidence="3 4" key="1">
    <citation type="submission" date="2013-03" db="EMBL/GenBank/DDBJ databases">
        <authorList>
            <person name="Warren W."/>
            <person name="Wilson R.K."/>
        </authorList>
    </citation>
    <scope>NUCLEOTIDE SEQUENCE</scope>
</reference>
<evidence type="ECO:0000313" key="4">
    <source>
        <dbReference type="Proteomes" id="UP000233100"/>
    </source>
</evidence>
<feature type="transmembrane region" description="Helical" evidence="2">
    <location>
        <begin position="288"/>
        <end position="306"/>
    </location>
</feature>
<dbReference type="GO" id="GO:0045684">
    <property type="term" value="P:positive regulation of epidermis development"/>
    <property type="evidence" value="ECO:0007669"/>
    <property type="project" value="Ensembl"/>
</dbReference>
<accession>A0A2K5TX85</accession>